<evidence type="ECO:0000313" key="4">
    <source>
        <dbReference type="Proteomes" id="UP000272481"/>
    </source>
</evidence>
<dbReference type="Gene3D" id="3.30.70.270">
    <property type="match status" value="1"/>
</dbReference>
<organism evidence="3 4">
    <name type="scientific">Bhargavaea beijingensis</name>
    <dbReference type="NCBI Taxonomy" id="426756"/>
    <lineage>
        <taxon>Bacteria</taxon>
        <taxon>Bacillati</taxon>
        <taxon>Bacillota</taxon>
        <taxon>Bacilli</taxon>
        <taxon>Bacillales</taxon>
        <taxon>Caryophanaceae</taxon>
        <taxon>Bhargavaea</taxon>
    </lineage>
</organism>
<dbReference type="CDD" id="cd01949">
    <property type="entry name" value="GGDEF"/>
    <property type="match status" value="1"/>
</dbReference>
<feature type="transmembrane region" description="Helical" evidence="1">
    <location>
        <begin position="50"/>
        <end position="68"/>
    </location>
</feature>
<dbReference type="PANTHER" id="PTHR45138">
    <property type="entry name" value="REGULATORY COMPONENTS OF SENSORY TRANSDUCTION SYSTEM"/>
    <property type="match status" value="1"/>
</dbReference>
<dbReference type="InterPro" id="IPR050469">
    <property type="entry name" value="Diguanylate_Cyclase"/>
</dbReference>
<feature type="transmembrane region" description="Helical" evidence="1">
    <location>
        <begin position="20"/>
        <end position="38"/>
    </location>
</feature>
<dbReference type="SUPFAM" id="SSF55073">
    <property type="entry name" value="Nucleotide cyclase"/>
    <property type="match status" value="1"/>
</dbReference>
<keyword evidence="1" id="KW-1133">Transmembrane helix</keyword>
<dbReference type="InterPro" id="IPR029787">
    <property type="entry name" value="Nucleotide_cyclase"/>
</dbReference>
<dbReference type="EMBL" id="RWGW01000024">
    <property type="protein sequence ID" value="RSK24655.1"/>
    <property type="molecule type" value="Genomic_DNA"/>
</dbReference>
<dbReference type="SUPFAM" id="SSF55781">
    <property type="entry name" value="GAF domain-like"/>
    <property type="match status" value="1"/>
</dbReference>
<dbReference type="NCBIfam" id="TIGR00254">
    <property type="entry name" value="GGDEF"/>
    <property type="match status" value="1"/>
</dbReference>
<accession>A0ABX9Z9U2</accession>
<dbReference type="Gene3D" id="3.30.450.40">
    <property type="match status" value="1"/>
</dbReference>
<gene>
    <name evidence="3" type="ORF">EJA12_13390</name>
</gene>
<sequence length="578" mass="63833">MQIRILGRRRGMVQFRGQTQLAVLVAWLLAVPAGFVWLWRTRVPLDSGNIPVLVAAALLAMAAVYFPVLRKGTRLTLVGWLTLPAFFLGGIFVEAVMMQVALLAAVPGNRKSPDPLQRFFLHSLMYFVLSVVSGAAFYASGGSIRETGFSDFVLPAAVYLAVHTAGKIGFLHLYRKLIGNPHRFPLRRIRQDLVAALVILPYALSGYYLYLAIGPAGLPIMAVPFFSVIFLVRRYDTTERINDMLAKAAELGRGMSGKLTQPEVLDLFVRSMPNLLPVDLLYVYDIRNGRVEPLKIMGNGEIASAGWLHMDADTGIGSMVYHSSKGRLFGCRNEWEAYLNGSHQPEAESLIGVHIVRNQMIEGVIGVMCKRQYAYEEYHLRVLELLGSYLAVALEKSRHVLRTVQESERCALTGLYNYRYMENAVHRLMEQVNSGGLDVLSCVMLDIDHFKNINDIHGHHGGNRVLVEFARLLQERSDASWTASRYGGEEFILLMPGVAKDESVAFAEAFRAEVENHAFTVEPGGETGPAMIPVTVSIGVATAPADGESGMELIRNADRALYTGAKQVGRNKVAAYTG</sequence>
<name>A0ABX9Z9U2_9BACL</name>
<feature type="transmembrane region" description="Helical" evidence="1">
    <location>
        <begin position="80"/>
        <end position="107"/>
    </location>
</feature>
<protein>
    <submittedName>
        <fullName evidence="3">GGDEF domain-containing protein</fullName>
    </submittedName>
</protein>
<reference evidence="3 4" key="1">
    <citation type="submission" date="2018-12" db="EMBL/GenBank/DDBJ databases">
        <title>Comparitive functional genomics of dry heat resistant strains isolated from the viking spacecraft.</title>
        <authorList>
            <person name="Seuylemezian A."/>
            <person name="Vaishampayan P."/>
        </authorList>
    </citation>
    <scope>NUCLEOTIDE SEQUENCE [LARGE SCALE GENOMIC DNA]</scope>
    <source>
        <strain evidence="3 4">M6-11</strain>
    </source>
</reference>
<dbReference type="Proteomes" id="UP000272481">
    <property type="component" value="Unassembled WGS sequence"/>
</dbReference>
<keyword evidence="4" id="KW-1185">Reference proteome</keyword>
<feature type="transmembrane region" description="Helical" evidence="1">
    <location>
        <begin position="216"/>
        <end position="232"/>
    </location>
</feature>
<dbReference type="InterPro" id="IPR043128">
    <property type="entry name" value="Rev_trsase/Diguanyl_cyclase"/>
</dbReference>
<comment type="caution">
    <text evidence="3">The sequence shown here is derived from an EMBL/GenBank/DDBJ whole genome shotgun (WGS) entry which is preliminary data.</text>
</comment>
<dbReference type="InterPro" id="IPR029016">
    <property type="entry name" value="GAF-like_dom_sf"/>
</dbReference>
<evidence type="ECO:0000256" key="1">
    <source>
        <dbReference type="SAM" id="Phobius"/>
    </source>
</evidence>
<proteinExistence type="predicted"/>
<keyword evidence="1" id="KW-0812">Transmembrane</keyword>
<evidence type="ECO:0000313" key="3">
    <source>
        <dbReference type="EMBL" id="RSK24655.1"/>
    </source>
</evidence>
<dbReference type="PROSITE" id="PS50887">
    <property type="entry name" value="GGDEF"/>
    <property type="match status" value="1"/>
</dbReference>
<feature type="transmembrane region" description="Helical" evidence="1">
    <location>
        <begin position="152"/>
        <end position="173"/>
    </location>
</feature>
<dbReference type="SMART" id="SM00267">
    <property type="entry name" value="GGDEF"/>
    <property type="match status" value="1"/>
</dbReference>
<feature type="transmembrane region" description="Helical" evidence="1">
    <location>
        <begin position="119"/>
        <end position="140"/>
    </location>
</feature>
<dbReference type="InterPro" id="IPR000160">
    <property type="entry name" value="GGDEF_dom"/>
</dbReference>
<dbReference type="Pfam" id="PF00990">
    <property type="entry name" value="GGDEF"/>
    <property type="match status" value="1"/>
</dbReference>
<evidence type="ECO:0000259" key="2">
    <source>
        <dbReference type="PROSITE" id="PS50887"/>
    </source>
</evidence>
<keyword evidence="1" id="KW-0472">Membrane</keyword>
<dbReference type="PANTHER" id="PTHR45138:SF9">
    <property type="entry name" value="DIGUANYLATE CYCLASE DGCM-RELATED"/>
    <property type="match status" value="1"/>
</dbReference>
<feature type="domain" description="GGDEF" evidence="2">
    <location>
        <begin position="438"/>
        <end position="578"/>
    </location>
</feature>